<sequence>MDSERHSSLPATALAWSSQSANVPPLLDEEAGAEVDEPPDSRMDRNMLVPGDFRKTSVRKQSDRQSSLLTRALLSQQDEDTVVSDARSSIQSRQRRRSMTSNISLASTVDLTSDTGLTSPSRADTPSPPLPEMLTLRIQEHGHPSPKLRFGGMPAPTTNQPSEEPPRKKSITFACLGKPDSKPVEQKPSAIQFAPSAVKTDVDPPRKPCIKFACPNITLSAQPTKVHLDHSVQHPQSPPGKEGTNRSRGAGYDEPKEDDWIREEHFSPKKRITIKDTLVKEDHIRRIAEEAEEEAEQEEDDDDNDGNEDLADEDDDGDDDIENDDGDEDDDDDGDDDDEDEDDTEYGSVEGDDGYHTDEETGFAESDEDEDDDLHLWNHGIKLAIGASPHPLLLRRRSSAAEHHSDSSTATHDGLGLRKMEKTRRRIGQPAAPELPDSTDFVCGTFDEDREVEEAYLSHRAAVKAQKTHLIPQDIDPSFPTSDIEDGDGEELFNPVHDETDEHIWEMDDVHHDKERCSRKKTKGAQCSPKRYHSPPPKPRGRSPRGILEKHSPRRMRSPAPAKAINFARASPISTRAQPRLAGLYGPVANQTKSLPRPGGMITFLKASKKGKMTSTDNHVRGAIDIVKGLEKKRQRRKEKYFQKYCNRARKGQVQERKPLPGQGATKMRELGLLMAGKTDRGNYVLSV</sequence>
<organism evidence="2 3">
    <name type="scientific">Lomentospora prolificans</name>
    <dbReference type="NCBI Taxonomy" id="41688"/>
    <lineage>
        <taxon>Eukaryota</taxon>
        <taxon>Fungi</taxon>
        <taxon>Dikarya</taxon>
        <taxon>Ascomycota</taxon>
        <taxon>Pezizomycotina</taxon>
        <taxon>Sordariomycetes</taxon>
        <taxon>Hypocreomycetidae</taxon>
        <taxon>Microascales</taxon>
        <taxon>Microascaceae</taxon>
        <taxon>Lomentospora</taxon>
    </lineage>
</organism>
<dbReference type="InParanoid" id="A0A2N3NCX5"/>
<accession>A0A2N3NCX5</accession>
<feature type="compositionally biased region" description="Polar residues" evidence="1">
    <location>
        <begin position="99"/>
        <end position="124"/>
    </location>
</feature>
<dbReference type="STRING" id="41688.A0A2N3NCX5"/>
<gene>
    <name evidence="2" type="ORF">jhhlp_002030</name>
</gene>
<dbReference type="VEuPathDB" id="FungiDB:jhhlp_002030"/>
<evidence type="ECO:0000313" key="2">
    <source>
        <dbReference type="EMBL" id="PKS10279.1"/>
    </source>
</evidence>
<feature type="compositionally biased region" description="Polar residues" evidence="1">
    <location>
        <begin position="64"/>
        <end position="76"/>
    </location>
</feature>
<protein>
    <submittedName>
        <fullName evidence="2">Uncharacterized protein</fullName>
    </submittedName>
</protein>
<name>A0A2N3NCX5_9PEZI</name>
<dbReference type="EMBL" id="NLAX01000008">
    <property type="protein sequence ID" value="PKS10279.1"/>
    <property type="molecule type" value="Genomic_DNA"/>
</dbReference>
<evidence type="ECO:0000256" key="1">
    <source>
        <dbReference type="SAM" id="MobiDB-lite"/>
    </source>
</evidence>
<dbReference type="InterPro" id="IPR018853">
    <property type="entry name" value="DUF2457"/>
</dbReference>
<feature type="compositionally biased region" description="Acidic residues" evidence="1">
    <location>
        <begin position="27"/>
        <end position="38"/>
    </location>
</feature>
<feature type="compositionally biased region" description="Acidic residues" evidence="1">
    <location>
        <begin position="290"/>
        <end position="345"/>
    </location>
</feature>
<feature type="compositionally biased region" description="Basic and acidic residues" evidence="1">
    <location>
        <begin position="52"/>
        <end position="63"/>
    </location>
</feature>
<dbReference type="Proteomes" id="UP000233524">
    <property type="component" value="Unassembled WGS sequence"/>
</dbReference>
<feature type="compositionally biased region" description="Acidic residues" evidence="1">
    <location>
        <begin position="360"/>
        <end position="372"/>
    </location>
</feature>
<feature type="region of interest" description="Disordered" evidence="1">
    <location>
        <begin position="1"/>
        <end position="168"/>
    </location>
</feature>
<keyword evidence="3" id="KW-1185">Reference proteome</keyword>
<comment type="caution">
    <text evidence="2">The sequence shown here is derived from an EMBL/GenBank/DDBJ whole genome shotgun (WGS) entry which is preliminary data.</text>
</comment>
<feature type="region of interest" description="Disordered" evidence="1">
    <location>
        <begin position="394"/>
        <end position="441"/>
    </location>
</feature>
<dbReference type="OrthoDB" id="2011769at2759"/>
<proteinExistence type="predicted"/>
<feature type="region of interest" description="Disordered" evidence="1">
    <location>
        <begin position="510"/>
        <end position="560"/>
    </location>
</feature>
<dbReference type="Pfam" id="PF10446">
    <property type="entry name" value="DUF2457"/>
    <property type="match status" value="1"/>
</dbReference>
<dbReference type="AlphaFoldDB" id="A0A2N3NCX5"/>
<reference evidence="2 3" key="1">
    <citation type="journal article" date="2017" name="G3 (Bethesda)">
        <title>First Draft Genome Sequence of the Pathogenic Fungus Lomentospora prolificans (Formerly Scedosporium prolificans).</title>
        <authorList>
            <person name="Luo R."/>
            <person name="Zimin A."/>
            <person name="Workman R."/>
            <person name="Fan Y."/>
            <person name="Pertea G."/>
            <person name="Grossman N."/>
            <person name="Wear M.P."/>
            <person name="Jia B."/>
            <person name="Miller H."/>
            <person name="Casadevall A."/>
            <person name="Timp W."/>
            <person name="Zhang S.X."/>
            <person name="Salzberg S.L."/>
        </authorList>
    </citation>
    <scope>NUCLEOTIDE SEQUENCE [LARGE SCALE GENOMIC DNA]</scope>
    <source>
        <strain evidence="2 3">JHH-5317</strain>
    </source>
</reference>
<feature type="compositionally biased region" description="Basic and acidic residues" evidence="1">
    <location>
        <begin position="251"/>
        <end position="289"/>
    </location>
</feature>
<feature type="region of interest" description="Disordered" evidence="1">
    <location>
        <begin position="227"/>
        <end position="372"/>
    </location>
</feature>
<evidence type="ECO:0000313" key="3">
    <source>
        <dbReference type="Proteomes" id="UP000233524"/>
    </source>
</evidence>